<accession>A0A1Y0ER61</accession>
<keyword evidence="2" id="KW-1185">Reference proteome</keyword>
<dbReference type="EMBL" id="CP021455">
    <property type="protein sequence ID" value="ARU06147.1"/>
    <property type="molecule type" value="Genomic_DNA"/>
</dbReference>
<name>A0A1Y0ER61_9BURK</name>
<dbReference type="Proteomes" id="UP000196138">
    <property type="component" value="Chromosome"/>
</dbReference>
<protein>
    <submittedName>
        <fullName evidence="1">Uncharacterized protein</fullName>
    </submittedName>
</protein>
<sequence>MDLGGGRAWKQRVKGDIVVSFQWLELWKLGDETAPHEPEPCLVLFSAHRRMDAGAYVIPQRNAFMFATNKGQPTQHLCLAAAKAAATLGFSLTDRSAATRIVDIVLDELAELIYMPIEQPDALTTQRPVSGIEASVKVGGQVIHEEVV</sequence>
<proteinExistence type="predicted"/>
<dbReference type="KEGG" id="cser:CCO03_17015"/>
<organism evidence="1 2">
    <name type="scientific">Comamonas serinivorans</name>
    <dbReference type="NCBI Taxonomy" id="1082851"/>
    <lineage>
        <taxon>Bacteria</taxon>
        <taxon>Pseudomonadati</taxon>
        <taxon>Pseudomonadota</taxon>
        <taxon>Betaproteobacteria</taxon>
        <taxon>Burkholderiales</taxon>
        <taxon>Comamonadaceae</taxon>
        <taxon>Comamonas</taxon>
    </lineage>
</organism>
<reference evidence="1 2" key="1">
    <citation type="submission" date="2017-05" db="EMBL/GenBank/DDBJ databases">
        <authorList>
            <person name="Song R."/>
            <person name="Chenine A.L."/>
            <person name="Ruprecht R.M."/>
        </authorList>
    </citation>
    <scope>NUCLEOTIDE SEQUENCE [LARGE SCALE GENOMIC DNA]</scope>
    <source>
        <strain evidence="1 2">DSM 26136</strain>
    </source>
</reference>
<gene>
    <name evidence="1" type="ORF">CCO03_17015</name>
</gene>
<dbReference type="AlphaFoldDB" id="A0A1Y0ER61"/>
<evidence type="ECO:0000313" key="2">
    <source>
        <dbReference type="Proteomes" id="UP000196138"/>
    </source>
</evidence>
<evidence type="ECO:0000313" key="1">
    <source>
        <dbReference type="EMBL" id="ARU06147.1"/>
    </source>
</evidence>